<dbReference type="InterPro" id="IPR050121">
    <property type="entry name" value="Cytochrome_P450_monoxygenase"/>
</dbReference>
<dbReference type="Pfam" id="PF00067">
    <property type="entry name" value="p450"/>
    <property type="match status" value="1"/>
</dbReference>
<dbReference type="Gene3D" id="1.10.630.10">
    <property type="entry name" value="Cytochrome P450"/>
    <property type="match status" value="1"/>
</dbReference>
<evidence type="ECO:0000313" key="8">
    <source>
        <dbReference type="EMBL" id="KAK1767516.1"/>
    </source>
</evidence>
<dbReference type="GO" id="GO:0020037">
    <property type="term" value="F:heme binding"/>
    <property type="evidence" value="ECO:0007669"/>
    <property type="project" value="InterPro"/>
</dbReference>
<proteinExistence type="inferred from homology"/>
<evidence type="ECO:0000256" key="7">
    <source>
        <dbReference type="SAM" id="Phobius"/>
    </source>
</evidence>
<keyword evidence="2 5" id="KW-0349">Heme</keyword>
<keyword evidence="6" id="KW-0503">Monooxygenase</keyword>
<dbReference type="PRINTS" id="PR00385">
    <property type="entry name" value="P450"/>
</dbReference>
<name>A0AAJ0FGD9_9PEZI</name>
<dbReference type="GeneID" id="85315929"/>
<dbReference type="PROSITE" id="PS00086">
    <property type="entry name" value="CYTOCHROME_P450"/>
    <property type="match status" value="1"/>
</dbReference>
<reference evidence="8" key="1">
    <citation type="submission" date="2023-06" db="EMBL/GenBank/DDBJ databases">
        <title>Genome-scale phylogeny and comparative genomics of the fungal order Sordariales.</title>
        <authorList>
            <consortium name="Lawrence Berkeley National Laboratory"/>
            <person name="Hensen N."/>
            <person name="Bonometti L."/>
            <person name="Westerberg I."/>
            <person name="Brannstrom I.O."/>
            <person name="Guillou S."/>
            <person name="Cros-Aarteil S."/>
            <person name="Calhoun S."/>
            <person name="Haridas S."/>
            <person name="Kuo A."/>
            <person name="Mondo S."/>
            <person name="Pangilinan J."/>
            <person name="Riley R."/>
            <person name="Labutti K."/>
            <person name="Andreopoulos B."/>
            <person name="Lipzen A."/>
            <person name="Chen C."/>
            <person name="Yanf M."/>
            <person name="Daum C."/>
            <person name="Ng V."/>
            <person name="Clum A."/>
            <person name="Steindorff A."/>
            <person name="Ohm R."/>
            <person name="Martin F."/>
            <person name="Silar P."/>
            <person name="Natvig D."/>
            <person name="Lalanne C."/>
            <person name="Gautier V."/>
            <person name="Ament-Velasquez S.L."/>
            <person name="Kruys A."/>
            <person name="Hutchinson M.I."/>
            <person name="Powell A.J."/>
            <person name="Barry K."/>
            <person name="Miller A.N."/>
            <person name="Grigoriev I.V."/>
            <person name="Debuchy R."/>
            <person name="Gladieux P."/>
            <person name="Thoren M.H."/>
            <person name="Johannesson H."/>
        </authorList>
    </citation>
    <scope>NUCLEOTIDE SEQUENCE</scope>
    <source>
        <strain evidence="8">8032-3</strain>
    </source>
</reference>
<keyword evidence="7" id="KW-0472">Membrane</keyword>
<dbReference type="SUPFAM" id="SSF48264">
    <property type="entry name" value="Cytochrome P450"/>
    <property type="match status" value="1"/>
</dbReference>
<feature type="binding site" description="axial binding residue" evidence="5">
    <location>
        <position position="438"/>
    </location>
    <ligand>
        <name>heme</name>
        <dbReference type="ChEBI" id="CHEBI:30413"/>
    </ligand>
    <ligandPart>
        <name>Fe</name>
        <dbReference type="ChEBI" id="CHEBI:18248"/>
    </ligandPart>
</feature>
<sequence>MALENWATTAVASGFGLLLLRILVSYLTSPLKSFPEPFWAKFTDLWRMLDYWNCTQIQSHRELHNKLGPAVRIGPNMISLSDPALLKTVYSTRGDFAKSNFYEIADAIANGQRIENVFSTRSNTFHNRYMKPYQKYLSMEYHTRKGASGRQDDGQNAGKTADLADWIEYCAWDLDWELTFSQDMGFLKSGTDVKNTIRTGEMIMRYLGCIGQMPWLDRLLGKNPYCPIKFSTFEHAAAYSFQRVMERAASQDTKTRKDFLDNFLEAKEQHPDIVGYNEVVSYLMMNVLAGADTTAIVQKAIAYNILRHPSVLAELRAELDAANLAFPPIYEQTKDLPYLNAVIKEGMRMHPVIGGILERVVPAGGLTLPDGRVIAPGTKVGINPWVSSRNKAIYGDDADAYRPERWLRSDGETEDAYEIRLKRMKDADFTFGSGNRICVGRNMATVELHKVTSTLFSRYDLTNKPWRQCCADMLVRASHADYTHLYVTYPNISFDEVVVGVLFG</sequence>
<dbReference type="InterPro" id="IPR002401">
    <property type="entry name" value="Cyt_P450_E_grp-I"/>
</dbReference>
<evidence type="ECO:0000256" key="6">
    <source>
        <dbReference type="RuleBase" id="RU000461"/>
    </source>
</evidence>
<accession>A0AAJ0FGD9</accession>
<dbReference type="GO" id="GO:0016705">
    <property type="term" value="F:oxidoreductase activity, acting on paired donors, with incorporation or reduction of molecular oxygen"/>
    <property type="evidence" value="ECO:0007669"/>
    <property type="project" value="InterPro"/>
</dbReference>
<evidence type="ECO:0000313" key="9">
    <source>
        <dbReference type="Proteomes" id="UP001244011"/>
    </source>
</evidence>
<protein>
    <submittedName>
        <fullName evidence="8">Cytochrome P450</fullName>
    </submittedName>
</protein>
<evidence type="ECO:0000256" key="2">
    <source>
        <dbReference type="ARBA" id="ARBA00022617"/>
    </source>
</evidence>
<dbReference type="PANTHER" id="PTHR24305:SF180">
    <property type="entry name" value="P450, PUTATIVE (EUROFUNG)-RELATED"/>
    <property type="match status" value="1"/>
</dbReference>
<feature type="transmembrane region" description="Helical" evidence="7">
    <location>
        <begin position="6"/>
        <end position="24"/>
    </location>
</feature>
<keyword evidence="6" id="KW-0560">Oxidoreductase</keyword>
<dbReference type="InterPro" id="IPR017972">
    <property type="entry name" value="Cyt_P450_CS"/>
</dbReference>
<dbReference type="EMBL" id="MU839008">
    <property type="protein sequence ID" value="KAK1767516.1"/>
    <property type="molecule type" value="Genomic_DNA"/>
</dbReference>
<dbReference type="CDD" id="cd11060">
    <property type="entry name" value="CYP57A1-like"/>
    <property type="match status" value="1"/>
</dbReference>
<evidence type="ECO:0000256" key="5">
    <source>
        <dbReference type="PIRSR" id="PIRSR602401-1"/>
    </source>
</evidence>
<comment type="cofactor">
    <cofactor evidence="1 5">
        <name>heme</name>
        <dbReference type="ChEBI" id="CHEBI:30413"/>
    </cofactor>
</comment>
<dbReference type="InterPro" id="IPR036396">
    <property type="entry name" value="Cyt_P450_sf"/>
</dbReference>
<dbReference type="RefSeq" id="XP_060283729.1">
    <property type="nucleotide sequence ID" value="XM_060432742.1"/>
</dbReference>
<comment type="caution">
    <text evidence="8">The sequence shown here is derived from an EMBL/GenBank/DDBJ whole genome shotgun (WGS) entry which is preliminary data.</text>
</comment>
<evidence type="ECO:0000256" key="3">
    <source>
        <dbReference type="ARBA" id="ARBA00022723"/>
    </source>
</evidence>
<dbReference type="GO" id="GO:0004497">
    <property type="term" value="F:monooxygenase activity"/>
    <property type="evidence" value="ECO:0007669"/>
    <property type="project" value="UniProtKB-KW"/>
</dbReference>
<keyword evidence="7" id="KW-0812">Transmembrane</keyword>
<comment type="similarity">
    <text evidence="6">Belongs to the cytochrome P450 family.</text>
</comment>
<evidence type="ECO:0000256" key="1">
    <source>
        <dbReference type="ARBA" id="ARBA00001971"/>
    </source>
</evidence>
<keyword evidence="7" id="KW-1133">Transmembrane helix</keyword>
<keyword evidence="3 5" id="KW-0479">Metal-binding</keyword>
<dbReference type="Proteomes" id="UP001244011">
    <property type="component" value="Unassembled WGS sequence"/>
</dbReference>
<evidence type="ECO:0000256" key="4">
    <source>
        <dbReference type="ARBA" id="ARBA00023004"/>
    </source>
</evidence>
<dbReference type="InterPro" id="IPR001128">
    <property type="entry name" value="Cyt_P450"/>
</dbReference>
<keyword evidence="4 5" id="KW-0408">Iron</keyword>
<dbReference type="GO" id="GO:0005506">
    <property type="term" value="F:iron ion binding"/>
    <property type="evidence" value="ECO:0007669"/>
    <property type="project" value="InterPro"/>
</dbReference>
<gene>
    <name evidence="8" type="ORF">QBC33DRAFT_619620</name>
</gene>
<dbReference type="AlphaFoldDB" id="A0AAJ0FGD9"/>
<keyword evidence="9" id="KW-1185">Reference proteome</keyword>
<dbReference type="PANTHER" id="PTHR24305">
    <property type="entry name" value="CYTOCHROME P450"/>
    <property type="match status" value="1"/>
</dbReference>
<dbReference type="PRINTS" id="PR00463">
    <property type="entry name" value="EP450I"/>
</dbReference>
<organism evidence="8 9">
    <name type="scientific">Phialemonium atrogriseum</name>
    <dbReference type="NCBI Taxonomy" id="1093897"/>
    <lineage>
        <taxon>Eukaryota</taxon>
        <taxon>Fungi</taxon>
        <taxon>Dikarya</taxon>
        <taxon>Ascomycota</taxon>
        <taxon>Pezizomycotina</taxon>
        <taxon>Sordariomycetes</taxon>
        <taxon>Sordariomycetidae</taxon>
        <taxon>Cephalothecales</taxon>
        <taxon>Cephalothecaceae</taxon>
        <taxon>Phialemonium</taxon>
    </lineage>
</organism>